<dbReference type="Proteomes" id="UP000248090">
    <property type="component" value="Unassembled WGS sequence"/>
</dbReference>
<dbReference type="Pfam" id="PF04717">
    <property type="entry name" value="Phage_base_V"/>
    <property type="match status" value="1"/>
</dbReference>
<dbReference type="Pfam" id="PF05954">
    <property type="entry name" value="Phage_GPD"/>
    <property type="match status" value="1"/>
</dbReference>
<dbReference type="SUPFAM" id="SSF69255">
    <property type="entry name" value="gp5 N-terminal domain-like"/>
    <property type="match status" value="1"/>
</dbReference>
<dbReference type="InterPro" id="IPR037026">
    <property type="entry name" value="Vgr_OB-fold_dom_sf"/>
</dbReference>
<dbReference type="InterPro" id="IPR006533">
    <property type="entry name" value="T6SS_Vgr_RhsGE"/>
</dbReference>
<dbReference type="InterPro" id="IPR054030">
    <property type="entry name" value="Gp5_Vgr_C"/>
</dbReference>
<dbReference type="InterPro" id="IPR050708">
    <property type="entry name" value="T6SS_VgrG/RHS"/>
</dbReference>
<dbReference type="PANTHER" id="PTHR32305">
    <property type="match status" value="1"/>
</dbReference>
<evidence type="ECO:0000256" key="3">
    <source>
        <dbReference type="ARBA" id="ARBA00022525"/>
    </source>
</evidence>
<dbReference type="SUPFAM" id="SSF69349">
    <property type="entry name" value="Phage fibre proteins"/>
    <property type="match status" value="1"/>
</dbReference>
<sequence length="614" mass="68423">MRAVQSSKNIFITTPLGQDALILDKATIHEGLSQLSQMTACVHTNSQQVDPHELLGKAVTLTIPIHDDQGEVGQQLYNAVVTRIASKGSRTPAEALDEVHRDYELTLQPQAYFLTQRRQNRIFQQRTALDIVTQILSEHSVKFDDRTSGSFPTFEYKVQFDETDWNFVCRLLQHEGVFFYFEHSAGDHTLVLADDSTVYSPCLEQEVAYFTGDLAESHLYVWSGIEQIASGKVRQQGYNFLTPTALAKALVENPGQAEQQGTTEAFEYIAEAENISRTQATAQTQLEALQHDQLGGEGKSNCRSFRPAGLFSFKRHEDKREEGKSYVVIRIKVEASSADNQGEQAQEGDNYKNEISVLPSDAVFRPRLARDEIAAREGGDRNNYLLPYLPRIFGSQTARVVAEANSDGSEEVHIDKYGRVHVCFHWDLEQRSSCWIRVAQAWAGNSRGAFFFPRIGDEVIVQYLSGDPDQPVIVGSLYNGTNPYPTALPESKTQSGIISRSSKGGGKDNYNALVFEDLKGQELFYTQAEKDQQELIKNNLLTDIGMDRQTTIKNNDVLEVGKVFKLKAGSRIELEVGASTLVMESDGTITLKGNKSTEKATQIIKQATSIKLNG</sequence>
<keyword evidence="3" id="KW-0964">Secreted</keyword>
<evidence type="ECO:0000259" key="5">
    <source>
        <dbReference type="Pfam" id="PF22178"/>
    </source>
</evidence>
<dbReference type="SUPFAM" id="SSF69279">
    <property type="entry name" value="Phage tail proteins"/>
    <property type="match status" value="2"/>
</dbReference>
<reference evidence="6 7" key="1">
    <citation type="submission" date="2015-03" db="EMBL/GenBank/DDBJ databases">
        <authorList>
            <person name="Krishnan R."/>
            <person name="Midha S."/>
            <person name="Patil P.B."/>
            <person name="Rameshkumar N."/>
        </authorList>
    </citation>
    <scope>NUCLEOTIDE SEQUENCE [LARGE SCALE GENOMIC DNA]</scope>
    <source>
        <strain evidence="6 7">L1E11</strain>
    </source>
</reference>
<comment type="caution">
    <text evidence="6">The sequence shown here is derived from an EMBL/GenBank/DDBJ whole genome shotgun (WGS) entry which is preliminary data.</text>
</comment>
<evidence type="ECO:0000256" key="1">
    <source>
        <dbReference type="ARBA" id="ARBA00004613"/>
    </source>
</evidence>
<dbReference type="Gene3D" id="2.30.110.50">
    <property type="match status" value="1"/>
</dbReference>
<feature type="domain" description="Gp5/Type VI secretion system Vgr protein OB-fold" evidence="4">
    <location>
        <begin position="415"/>
        <end position="478"/>
    </location>
</feature>
<dbReference type="InterPro" id="IPR006531">
    <property type="entry name" value="Gp5/Vgr_OB"/>
</dbReference>
<organism evidence="6 7">
    <name type="scientific">Pokkaliibacter plantistimulans</name>
    <dbReference type="NCBI Taxonomy" id="1635171"/>
    <lineage>
        <taxon>Bacteria</taxon>
        <taxon>Pseudomonadati</taxon>
        <taxon>Pseudomonadota</taxon>
        <taxon>Gammaproteobacteria</taxon>
        <taxon>Oceanospirillales</taxon>
        <taxon>Balneatrichaceae</taxon>
        <taxon>Pokkaliibacter</taxon>
    </lineage>
</organism>
<evidence type="ECO:0000256" key="2">
    <source>
        <dbReference type="ARBA" id="ARBA00005558"/>
    </source>
</evidence>
<dbReference type="NCBIfam" id="TIGR03361">
    <property type="entry name" value="VI_Rhs_Vgr"/>
    <property type="match status" value="1"/>
</dbReference>
<dbReference type="InterPro" id="IPR017847">
    <property type="entry name" value="T6SS_RhsGE_Vgr_subset"/>
</dbReference>
<comment type="similarity">
    <text evidence="2">Belongs to the VgrG protein family.</text>
</comment>
<dbReference type="Pfam" id="PF22178">
    <property type="entry name" value="Gp5_trimer_C"/>
    <property type="match status" value="1"/>
</dbReference>
<evidence type="ECO:0000313" key="7">
    <source>
        <dbReference type="Proteomes" id="UP000248090"/>
    </source>
</evidence>
<name>A0ABX5LZS9_9GAMM</name>
<dbReference type="NCBIfam" id="TIGR01646">
    <property type="entry name" value="vgr_GE"/>
    <property type="match status" value="1"/>
</dbReference>
<dbReference type="Gene3D" id="3.55.50.10">
    <property type="entry name" value="Baseplate protein-like domains"/>
    <property type="match status" value="1"/>
</dbReference>
<accession>A0ABX5LZS9</accession>
<dbReference type="PANTHER" id="PTHR32305:SF15">
    <property type="entry name" value="PROTEIN RHSA-RELATED"/>
    <property type="match status" value="1"/>
</dbReference>
<dbReference type="Gene3D" id="2.40.50.230">
    <property type="entry name" value="Gp5 N-terminal domain"/>
    <property type="match status" value="1"/>
</dbReference>
<feature type="domain" description="Gp5/Type VI secretion system Vgr C-terminal trimerisation" evidence="5">
    <location>
        <begin position="495"/>
        <end position="597"/>
    </location>
</feature>
<dbReference type="EMBL" id="LAPT01000022">
    <property type="protein sequence ID" value="PXF32179.1"/>
    <property type="molecule type" value="Genomic_DNA"/>
</dbReference>
<proteinExistence type="inferred from homology"/>
<evidence type="ECO:0008006" key="8">
    <source>
        <dbReference type="Google" id="ProtNLM"/>
    </source>
</evidence>
<dbReference type="Gene3D" id="4.10.220.110">
    <property type="match status" value="1"/>
</dbReference>
<dbReference type="RefSeq" id="WP_110186421.1">
    <property type="nucleotide sequence ID" value="NZ_CP177354.1"/>
</dbReference>
<evidence type="ECO:0000259" key="4">
    <source>
        <dbReference type="Pfam" id="PF04717"/>
    </source>
</evidence>
<keyword evidence="7" id="KW-1185">Reference proteome</keyword>
<evidence type="ECO:0000313" key="6">
    <source>
        <dbReference type="EMBL" id="PXF32179.1"/>
    </source>
</evidence>
<protein>
    <recommendedName>
        <fullName evidence="8">Gp5/Type VI secretion system Vgr protein OB-fold domain-containing protein</fullName>
    </recommendedName>
</protein>
<comment type="subcellular location">
    <subcellularLocation>
        <location evidence="1">Secreted</location>
    </subcellularLocation>
</comment>
<gene>
    <name evidence="6" type="ORF">WH50_05445</name>
</gene>